<evidence type="ECO:0000256" key="4">
    <source>
        <dbReference type="ARBA" id="ARBA00023136"/>
    </source>
</evidence>
<dbReference type="PROSITE" id="PS51257">
    <property type="entry name" value="PROKAR_LIPOPROTEIN"/>
    <property type="match status" value="1"/>
</dbReference>
<dbReference type="Pfam" id="PF06629">
    <property type="entry name" value="MipA"/>
    <property type="match status" value="1"/>
</dbReference>
<proteinExistence type="inferred from homology"/>
<dbReference type="EMBL" id="QJJS01000006">
    <property type="protein sequence ID" value="PXW96646.1"/>
    <property type="molecule type" value="Genomic_DNA"/>
</dbReference>
<protein>
    <submittedName>
        <fullName evidence="7">Outer membrane scaffolding protein for murein synthesis (MipA/OmpV family)</fullName>
    </submittedName>
</protein>
<dbReference type="OrthoDB" id="5290976at2"/>
<gene>
    <name evidence="7" type="ORF">C7444_106167</name>
</gene>
<evidence type="ECO:0000313" key="7">
    <source>
        <dbReference type="EMBL" id="PXW96646.1"/>
    </source>
</evidence>
<reference evidence="7 8" key="1">
    <citation type="submission" date="2018-05" db="EMBL/GenBank/DDBJ databases">
        <title>Genomic Encyclopedia of Type Strains, Phase IV (KMG-IV): sequencing the most valuable type-strain genomes for metagenomic binning, comparative biology and taxonomic classification.</title>
        <authorList>
            <person name="Goeker M."/>
        </authorList>
    </citation>
    <scope>NUCLEOTIDE SEQUENCE [LARGE SCALE GENOMIC DNA]</scope>
    <source>
        <strain evidence="7 8">DSM 566</strain>
    </source>
</reference>
<name>A0A318H478_9BURK</name>
<evidence type="ECO:0000256" key="3">
    <source>
        <dbReference type="ARBA" id="ARBA00022729"/>
    </source>
</evidence>
<dbReference type="Proteomes" id="UP000247811">
    <property type="component" value="Unassembled WGS sequence"/>
</dbReference>
<dbReference type="AlphaFoldDB" id="A0A318H478"/>
<feature type="signal peptide" evidence="6">
    <location>
        <begin position="1"/>
        <end position="36"/>
    </location>
</feature>
<dbReference type="GO" id="GO:0009279">
    <property type="term" value="C:cell outer membrane"/>
    <property type="evidence" value="ECO:0007669"/>
    <property type="project" value="UniProtKB-SubCell"/>
</dbReference>
<feature type="chain" id="PRO_5016279824" evidence="6">
    <location>
        <begin position="37"/>
        <end position="335"/>
    </location>
</feature>
<organism evidence="7 8">
    <name type="scientific">Sphaerotilus hippei</name>
    <dbReference type="NCBI Taxonomy" id="744406"/>
    <lineage>
        <taxon>Bacteria</taxon>
        <taxon>Pseudomonadati</taxon>
        <taxon>Pseudomonadota</taxon>
        <taxon>Betaproteobacteria</taxon>
        <taxon>Burkholderiales</taxon>
        <taxon>Sphaerotilaceae</taxon>
        <taxon>Sphaerotilus</taxon>
    </lineage>
</organism>
<keyword evidence="3 6" id="KW-0732">Signal</keyword>
<evidence type="ECO:0000256" key="6">
    <source>
        <dbReference type="SAM" id="SignalP"/>
    </source>
</evidence>
<dbReference type="InterPro" id="IPR010583">
    <property type="entry name" value="MipA"/>
</dbReference>
<dbReference type="RefSeq" id="WP_110400463.1">
    <property type="nucleotide sequence ID" value="NZ_QJJS01000006.1"/>
</dbReference>
<evidence type="ECO:0000256" key="5">
    <source>
        <dbReference type="ARBA" id="ARBA00023237"/>
    </source>
</evidence>
<keyword evidence="5" id="KW-0998">Cell outer membrane</keyword>
<sequence length="335" mass="35804">MKPIPRLPLPSSPAPGALAGGAACWLLALAALPCAAQVDTVTPVTPGAPVAAVAQADPGTTGADTPPAMPAAAPAPLKVDRRVARPLWEIGLGLGALNWPDYRGAAHSQTYVVPLPYVVYRGRFLRADRGGARAVLVENQRLEIDLSLSGSVPVRNQAGGVREGMADLPSTFEVGPNVNLMLWRSADNRNTLELRLPVRAAIALQSPLRSIGLISTPKLNLDLHQLAGWNVGLLAGPVFGSRRYHEHYYGVRASEATAGRPAYEARSGYAGWHAIASASRRFDRFWVGTYVRHDQLQGAVFADSPLVQRTRNWSAGIGLAWVLASSQDQVLVDER</sequence>
<keyword evidence="8" id="KW-1185">Reference proteome</keyword>
<dbReference type="PANTHER" id="PTHR38776:SF1">
    <property type="entry name" value="MLTA-INTERACTING PROTEIN-RELATED"/>
    <property type="match status" value="1"/>
</dbReference>
<accession>A0A318H478</accession>
<evidence type="ECO:0000313" key="8">
    <source>
        <dbReference type="Proteomes" id="UP000247811"/>
    </source>
</evidence>
<evidence type="ECO:0000256" key="2">
    <source>
        <dbReference type="ARBA" id="ARBA00005722"/>
    </source>
</evidence>
<evidence type="ECO:0000256" key="1">
    <source>
        <dbReference type="ARBA" id="ARBA00004442"/>
    </source>
</evidence>
<comment type="similarity">
    <text evidence="2">Belongs to the MipA/OmpV family.</text>
</comment>
<dbReference type="PANTHER" id="PTHR38776">
    <property type="entry name" value="MLTA-INTERACTING PROTEIN-RELATED"/>
    <property type="match status" value="1"/>
</dbReference>
<comment type="caution">
    <text evidence="7">The sequence shown here is derived from an EMBL/GenBank/DDBJ whole genome shotgun (WGS) entry which is preliminary data.</text>
</comment>
<comment type="subcellular location">
    <subcellularLocation>
        <location evidence="1">Cell outer membrane</location>
    </subcellularLocation>
</comment>
<keyword evidence="4" id="KW-0472">Membrane</keyword>